<dbReference type="SUPFAM" id="SSF49464">
    <property type="entry name" value="Carboxypeptidase regulatory domain-like"/>
    <property type="match status" value="1"/>
</dbReference>
<dbReference type="PANTHER" id="PTHR30069:SF46">
    <property type="entry name" value="OAR PROTEIN"/>
    <property type="match status" value="1"/>
</dbReference>
<evidence type="ECO:0000256" key="1">
    <source>
        <dbReference type="ARBA" id="ARBA00004571"/>
    </source>
</evidence>
<organism evidence="9 10">
    <name type="scientific">Bacteroides ovatus</name>
    <dbReference type="NCBI Taxonomy" id="28116"/>
    <lineage>
        <taxon>Bacteria</taxon>
        <taxon>Pseudomonadati</taxon>
        <taxon>Bacteroidota</taxon>
        <taxon>Bacteroidia</taxon>
        <taxon>Bacteroidales</taxon>
        <taxon>Bacteroidaceae</taxon>
        <taxon>Bacteroides</taxon>
    </lineage>
</organism>
<evidence type="ECO:0000256" key="2">
    <source>
        <dbReference type="ARBA" id="ARBA00022448"/>
    </source>
</evidence>
<feature type="signal peptide" evidence="7">
    <location>
        <begin position="1"/>
        <end position="22"/>
    </location>
</feature>
<keyword evidence="9" id="KW-0675">Receptor</keyword>
<dbReference type="SUPFAM" id="SSF56935">
    <property type="entry name" value="Porins"/>
    <property type="match status" value="1"/>
</dbReference>
<evidence type="ECO:0000256" key="7">
    <source>
        <dbReference type="SAM" id="SignalP"/>
    </source>
</evidence>
<name>A0A1G8E4C8_BACOV</name>
<protein>
    <submittedName>
        <fullName evidence="9">TonB-dependent Receptor Plug Domain</fullName>
    </submittedName>
</protein>
<keyword evidence="7" id="KW-0732">Signal</keyword>
<dbReference type="AlphaFoldDB" id="A0A1G8E4C8"/>
<keyword evidence="4" id="KW-0812">Transmembrane</keyword>
<gene>
    <name evidence="9" type="ORF">SAMN05192582_100999</name>
</gene>
<dbReference type="Pfam" id="PF25183">
    <property type="entry name" value="OMP_b-brl_4"/>
    <property type="match status" value="1"/>
</dbReference>
<feature type="chain" id="PRO_5010346827" evidence="7">
    <location>
        <begin position="23"/>
        <end position="1105"/>
    </location>
</feature>
<dbReference type="PANTHER" id="PTHR30069">
    <property type="entry name" value="TONB-DEPENDENT OUTER MEMBRANE RECEPTOR"/>
    <property type="match status" value="1"/>
</dbReference>
<dbReference type="InterPro" id="IPR008969">
    <property type="entry name" value="CarboxyPept-like_regulatory"/>
</dbReference>
<dbReference type="InterPro" id="IPR036942">
    <property type="entry name" value="Beta-barrel_TonB_sf"/>
</dbReference>
<evidence type="ECO:0000256" key="5">
    <source>
        <dbReference type="ARBA" id="ARBA00023136"/>
    </source>
</evidence>
<accession>A0A1G8E4C8</accession>
<keyword evidence="2" id="KW-0813">Transport</keyword>
<proteinExistence type="predicted"/>
<evidence type="ECO:0000256" key="6">
    <source>
        <dbReference type="ARBA" id="ARBA00023237"/>
    </source>
</evidence>
<sequence length="1105" mass="122890">MLKRMRSFLVLVMLLLTTTVSAQVTTASMSGKVVDASNESLIGATVRAVHTPTGTIYNTVTQSNGQYRFQNLRIGGPYTVEFSYVGFNPEKVSNINLVLGEDHTLNIVMKEDAQTLGEVLVVADRSSVISSNRTGAQEIITRDKMDKMPSLSHSLTDFTKLTPMSSGSNFAGTSYRFNNVTVDGASFNNSFGLSSSLGAAGTEPISLEALEQVQVMIAPYDVRNGAFTGAGINSVTKSGSNQWHASAYMYTKSPSMTGYRQKDDINTVTEFSNHQYGISLSGPIIKNKLFFYLNGEMDRQEKPVNYKPRATKNDEVTGEYSFADAQTLEQLSQFLQNKFDYNPGTYNVGSIPTEADRITARVDWNINQKNTLSVKYFYLKSFATNSPSTSGAPTNGRGANSYAIPFSSCYYRTNNNFNIVMADLVTNINDRMSNTLKVGYSALRDYRDMDGGFFPQVDILDGTSAGNAFTTFGTEVNSYNNMLNSDIYQIQDNFTWIIDKHQLTFGTQSDYRKFKNGYGYSFAGSWRYSSVDSFYEDANNYLAWKEAGADPATRPTTLATSFSQKYAVQGNGFPYAYVDILSLGFYVQDKWTVTPNLNLTLGLRIDTPIFLTDLDKNDEAAGLTFQGGEKIDVSKYPKTKPLLSPRLGVNWNVFGDGKLQVRGGTGIFSGTPPYVWLSNQAGNNGLLFGDLAKGRPFDGIALVTPTAADIKSSKMDLAVTDRDFKYPQLWKTNFAVDYSFGDGWIATVEMLYNKDLNAIYHRNIGLNDPVGYVQEGSGKERPFFATGVATDSKTGLDYPTGYYITDRTTNVIQMKNTSKGYSFYTTLQLQKNFYHGVMKGLYLNGSYSFGKSKSVTDGSSSVASSAWKYRPAVNPNVEETGYASGSFRGRLLLQAAYTAEWSKNASTSIGAIYQMYQPFRYSYTYNGDVNGDGQNMNDLIYIPKDRTDINIVPATGDERSADDIWKQIDAFIKQDNYLSKHRGEYAERNGAITPWAHQLDINITHDIKLPLKNGQVHTLRFSFDIANFLNLLNKDWGVKETTVYGSSSSPQYQFLTMTQAPTAANGYKPGFTMPLNNKKVVTDTFKDLNEQSSRWQMQFGIKYFF</sequence>
<dbReference type="Proteomes" id="UP000181870">
    <property type="component" value="Unassembled WGS sequence"/>
</dbReference>
<dbReference type="GO" id="GO:0044718">
    <property type="term" value="P:siderophore transmembrane transport"/>
    <property type="evidence" value="ECO:0007669"/>
    <property type="project" value="TreeGrafter"/>
</dbReference>
<comment type="subcellular location">
    <subcellularLocation>
        <location evidence="1">Cell outer membrane</location>
        <topology evidence="1">Multi-pass membrane protein</topology>
    </subcellularLocation>
</comment>
<dbReference type="EMBL" id="FNDO01000009">
    <property type="protein sequence ID" value="SDH64724.1"/>
    <property type="molecule type" value="Genomic_DNA"/>
</dbReference>
<feature type="domain" description="TonB-dependent transporter Oar-like beta-barrel" evidence="8">
    <location>
        <begin position="235"/>
        <end position="1033"/>
    </location>
</feature>
<dbReference type="Gene3D" id="2.40.170.20">
    <property type="entry name" value="TonB-dependent receptor, beta-barrel domain"/>
    <property type="match status" value="1"/>
</dbReference>
<dbReference type="GO" id="GO:0015344">
    <property type="term" value="F:siderophore uptake transmembrane transporter activity"/>
    <property type="evidence" value="ECO:0007669"/>
    <property type="project" value="TreeGrafter"/>
</dbReference>
<evidence type="ECO:0000313" key="9">
    <source>
        <dbReference type="EMBL" id="SDH64724.1"/>
    </source>
</evidence>
<keyword evidence="3" id="KW-1134">Transmembrane beta strand</keyword>
<keyword evidence="6" id="KW-0998">Cell outer membrane</keyword>
<dbReference type="InterPro" id="IPR039426">
    <property type="entry name" value="TonB-dep_rcpt-like"/>
</dbReference>
<keyword evidence="5" id="KW-0472">Membrane</keyword>
<evidence type="ECO:0000313" key="10">
    <source>
        <dbReference type="Proteomes" id="UP000181870"/>
    </source>
</evidence>
<dbReference type="Pfam" id="PF13620">
    <property type="entry name" value="CarboxypepD_reg"/>
    <property type="match status" value="1"/>
</dbReference>
<reference evidence="9 10" key="1">
    <citation type="submission" date="2016-10" db="EMBL/GenBank/DDBJ databases">
        <authorList>
            <person name="de Groot N.N."/>
        </authorList>
    </citation>
    <scope>NUCLEOTIDE SEQUENCE [LARGE SCALE GENOMIC DNA]</scope>
    <source>
        <strain evidence="9 10">NLAE-zl-C57</strain>
    </source>
</reference>
<dbReference type="Gene3D" id="2.60.40.1120">
    <property type="entry name" value="Carboxypeptidase-like, regulatory domain"/>
    <property type="match status" value="1"/>
</dbReference>
<dbReference type="InterPro" id="IPR057601">
    <property type="entry name" value="Oar-like_b-barrel"/>
</dbReference>
<dbReference type="GO" id="GO:0009279">
    <property type="term" value="C:cell outer membrane"/>
    <property type="evidence" value="ECO:0007669"/>
    <property type="project" value="UniProtKB-SubCell"/>
</dbReference>
<evidence type="ECO:0000259" key="8">
    <source>
        <dbReference type="Pfam" id="PF25183"/>
    </source>
</evidence>
<evidence type="ECO:0000256" key="3">
    <source>
        <dbReference type="ARBA" id="ARBA00022452"/>
    </source>
</evidence>
<evidence type="ECO:0000256" key="4">
    <source>
        <dbReference type="ARBA" id="ARBA00022692"/>
    </source>
</evidence>